<dbReference type="Gene3D" id="2.160.20.10">
    <property type="entry name" value="Single-stranded right-handed beta-helix, Pectin lyase-like"/>
    <property type="match status" value="1"/>
</dbReference>
<feature type="signal peptide" evidence="1">
    <location>
        <begin position="1"/>
        <end position="22"/>
    </location>
</feature>
<accession>A0A914E8B2</accession>
<protein>
    <submittedName>
        <fullName evidence="4">Pectate lyase superfamily protein domain-containing protein</fullName>
    </submittedName>
</protein>
<proteinExistence type="predicted"/>
<dbReference type="Proteomes" id="UP000887540">
    <property type="component" value="Unplaced"/>
</dbReference>
<dbReference type="InterPro" id="IPR011050">
    <property type="entry name" value="Pectin_lyase_fold/virulence"/>
</dbReference>
<keyword evidence="1" id="KW-0732">Signal</keyword>
<sequence>MLMLDFKFFVLYFIFIFHLIPAQEYNVRSYGAKGDGVTSDTIAVRSALAAASNTNGGRVIFDSGYIFLTGCFNVTSNVILDVRGTILGSINVSDYEVISILPWYGYHTDLVKQPFVYMYNATNVTITGGGTIDGNGPYWYRCMINDTNPPCYPYGRYATDKE</sequence>
<organism evidence="3 4">
    <name type="scientific">Acrobeloides nanus</name>
    <dbReference type="NCBI Taxonomy" id="290746"/>
    <lineage>
        <taxon>Eukaryota</taxon>
        <taxon>Metazoa</taxon>
        <taxon>Ecdysozoa</taxon>
        <taxon>Nematoda</taxon>
        <taxon>Chromadorea</taxon>
        <taxon>Rhabditida</taxon>
        <taxon>Tylenchina</taxon>
        <taxon>Cephalobomorpha</taxon>
        <taxon>Cephaloboidea</taxon>
        <taxon>Cephalobidae</taxon>
        <taxon>Acrobeloides</taxon>
    </lineage>
</organism>
<name>A0A914E8B2_9BILA</name>
<evidence type="ECO:0000313" key="3">
    <source>
        <dbReference type="Proteomes" id="UP000887540"/>
    </source>
</evidence>
<dbReference type="InterPro" id="IPR012334">
    <property type="entry name" value="Pectin_lyas_fold"/>
</dbReference>
<keyword evidence="3" id="KW-1185">Reference proteome</keyword>
<dbReference type="AlphaFoldDB" id="A0A914E8B2"/>
<dbReference type="WBParaSite" id="ACRNAN_scaffold6246.g20226.t1">
    <property type="protein sequence ID" value="ACRNAN_scaffold6246.g20226.t1"/>
    <property type="gene ID" value="ACRNAN_scaffold6246.g20226"/>
</dbReference>
<evidence type="ECO:0000259" key="2">
    <source>
        <dbReference type="Pfam" id="PF12708"/>
    </source>
</evidence>
<reference evidence="4" key="1">
    <citation type="submission" date="2022-11" db="UniProtKB">
        <authorList>
            <consortium name="WormBaseParasite"/>
        </authorList>
    </citation>
    <scope>IDENTIFICATION</scope>
</reference>
<feature type="domain" description="Rhamnogalacturonase A/B/Epimerase-like pectate lyase" evidence="2">
    <location>
        <begin position="26"/>
        <end position="88"/>
    </location>
</feature>
<dbReference type="InterPro" id="IPR024535">
    <property type="entry name" value="RHGA/B-epi-like_pectate_lyase"/>
</dbReference>
<feature type="chain" id="PRO_5037161660" evidence="1">
    <location>
        <begin position="23"/>
        <end position="162"/>
    </location>
</feature>
<evidence type="ECO:0000313" key="4">
    <source>
        <dbReference type="WBParaSite" id="ACRNAN_scaffold6246.g20226.t1"/>
    </source>
</evidence>
<dbReference type="SUPFAM" id="SSF51126">
    <property type="entry name" value="Pectin lyase-like"/>
    <property type="match status" value="1"/>
</dbReference>
<evidence type="ECO:0000256" key="1">
    <source>
        <dbReference type="SAM" id="SignalP"/>
    </source>
</evidence>
<dbReference type="Pfam" id="PF12708">
    <property type="entry name" value="Pect-lyase_RHGA_epim"/>
    <property type="match status" value="1"/>
</dbReference>
<dbReference type="PANTHER" id="PTHR31339">
    <property type="entry name" value="PECTIN LYASE-RELATED"/>
    <property type="match status" value="1"/>
</dbReference>
<dbReference type="InterPro" id="IPR051801">
    <property type="entry name" value="GH28_Enzymes"/>
</dbReference>